<dbReference type="STRING" id="287098.SAMN05421665_0317"/>
<evidence type="ECO:0000313" key="1">
    <source>
        <dbReference type="EMBL" id="SIT76141.1"/>
    </source>
</evidence>
<accession>A0A1R3WE68</accession>
<dbReference type="Proteomes" id="UP000186997">
    <property type="component" value="Unassembled WGS sequence"/>
</dbReference>
<reference evidence="2" key="1">
    <citation type="submission" date="2017-01" db="EMBL/GenBank/DDBJ databases">
        <authorList>
            <person name="Varghese N."/>
            <person name="Submissions S."/>
        </authorList>
    </citation>
    <scope>NUCLEOTIDE SEQUENCE [LARGE SCALE GENOMIC DNA]</scope>
    <source>
        <strain evidence="2">DSM 29591</strain>
    </source>
</reference>
<name>A0A1R3WE68_9RHOB</name>
<evidence type="ECO:0000313" key="2">
    <source>
        <dbReference type="Proteomes" id="UP000186997"/>
    </source>
</evidence>
<organism evidence="1 2">
    <name type="scientific">Yoonia rosea</name>
    <dbReference type="NCBI Taxonomy" id="287098"/>
    <lineage>
        <taxon>Bacteria</taxon>
        <taxon>Pseudomonadati</taxon>
        <taxon>Pseudomonadota</taxon>
        <taxon>Alphaproteobacteria</taxon>
        <taxon>Rhodobacterales</taxon>
        <taxon>Paracoccaceae</taxon>
        <taxon>Yoonia</taxon>
    </lineage>
</organism>
<dbReference type="AlphaFoldDB" id="A0A1R3WE68"/>
<sequence length="140" mass="15572">MTAAVYQTSYDRVATPDAKCSSNSLLDHLRDVARSNRCKGHIEIFGACAALSTNRNVAQHAAAEVLVRCLSQALKHRPAFYRVGEQETSFDEKWLIALARSLKNGDDASAAFLLNSRVPKHAQRNLVFLLRNVVDNFSRI</sequence>
<proteinExistence type="predicted"/>
<dbReference type="OrthoDB" id="7854136at2"/>
<keyword evidence="2" id="KW-1185">Reference proteome</keyword>
<gene>
    <name evidence="1" type="ORF">SAMN05421665_0317</name>
</gene>
<dbReference type="EMBL" id="FTPR01000001">
    <property type="protein sequence ID" value="SIT76141.1"/>
    <property type="molecule type" value="Genomic_DNA"/>
</dbReference>
<protein>
    <submittedName>
        <fullName evidence="1">Uncharacterized protein</fullName>
    </submittedName>
</protein>